<evidence type="ECO:0000313" key="1">
    <source>
        <dbReference type="EMBL" id="GAI70403.1"/>
    </source>
</evidence>
<gene>
    <name evidence="1" type="ORF">S12H4_03168</name>
</gene>
<dbReference type="AlphaFoldDB" id="X1QQ76"/>
<sequence>MKCYRVWFMDGSAMLVDASNEDEAIDMAEHKAKASSFKRSYSSTTAKRVECLDTEEVKP</sequence>
<protein>
    <submittedName>
        <fullName evidence="1">Uncharacterized protein</fullName>
    </submittedName>
</protein>
<comment type="caution">
    <text evidence="1">The sequence shown here is derived from an EMBL/GenBank/DDBJ whole genome shotgun (WGS) entry which is preliminary data.</text>
</comment>
<accession>X1QQ76</accession>
<reference evidence="1" key="1">
    <citation type="journal article" date="2014" name="Front. Microbiol.">
        <title>High frequency of phylogenetically diverse reductive dehalogenase-homologous genes in deep subseafloor sedimentary metagenomes.</title>
        <authorList>
            <person name="Kawai M."/>
            <person name="Futagami T."/>
            <person name="Toyoda A."/>
            <person name="Takaki Y."/>
            <person name="Nishi S."/>
            <person name="Hori S."/>
            <person name="Arai W."/>
            <person name="Tsubouchi T."/>
            <person name="Morono Y."/>
            <person name="Uchiyama I."/>
            <person name="Ito T."/>
            <person name="Fujiyama A."/>
            <person name="Inagaki F."/>
            <person name="Takami H."/>
        </authorList>
    </citation>
    <scope>NUCLEOTIDE SEQUENCE</scope>
    <source>
        <strain evidence="1">Expedition CK06-06</strain>
    </source>
</reference>
<dbReference type="EMBL" id="BARW01000863">
    <property type="protein sequence ID" value="GAI70403.1"/>
    <property type="molecule type" value="Genomic_DNA"/>
</dbReference>
<proteinExistence type="predicted"/>
<organism evidence="1">
    <name type="scientific">marine sediment metagenome</name>
    <dbReference type="NCBI Taxonomy" id="412755"/>
    <lineage>
        <taxon>unclassified sequences</taxon>
        <taxon>metagenomes</taxon>
        <taxon>ecological metagenomes</taxon>
    </lineage>
</organism>
<name>X1QQ76_9ZZZZ</name>